<keyword evidence="4" id="KW-1185">Reference proteome</keyword>
<comment type="similarity">
    <text evidence="1 2">Belongs to the OprB family.</text>
</comment>
<dbReference type="Gene3D" id="2.40.160.180">
    <property type="entry name" value="Carbohydrate-selective porin OprB"/>
    <property type="match status" value="1"/>
</dbReference>
<protein>
    <submittedName>
        <fullName evidence="3">Carbohydrate porin</fullName>
    </submittedName>
</protein>
<comment type="caution">
    <text evidence="3">The sequence shown here is derived from an EMBL/GenBank/DDBJ whole genome shotgun (WGS) entry which is preliminary data.</text>
</comment>
<sequence length="515" mass="57438">MVNAEKAAAAYIHHMGLRRRPYSNYPDQEFGVFGENGRELLERVNIPLHEGDPLNNDGPPLPRPEAILQKMHWNEWLRERGVAFMLDNTNEFAGAITSPTKGLGLRQGSSNAGQYSLENDIDWNKLAGIRGFQTHIIGVGRYGIPASRMFGDNVNPSQEIYGGGGNVAFHLIHFYGEETLWGGRLNIAAGRMSTNTDFANSPIYCNFMNNAFCGNPKAVTDTYTRSSYPGTSWGARVRGRPTDSTYIQVGIYFPERGIYGVQENRTGFKFNGANISGVLTPIEIGWEPEFGKAKLPGHYKFGFAPDTSDHYLGVYNPPNRRNAWRTRMTVPNCPTCQGVGDEVPGTGIRRNFNWGLWFLADQMIMKNKTADTLEGGLVAFFDAYWNKADTAMRGKLYAFGLVDTGFWAARPLDTVGVSFSYTGSSRYTRDAQRFQIAHGMVPAAGSAYYQSGGAPLMWGSYGEQRWGGTFEVTYRIHVMRGVTFAPDFQYFFNPGMQRVLKDAAMLGFKSHIQLF</sequence>
<dbReference type="Proteomes" id="UP001516390">
    <property type="component" value="Unassembled WGS sequence"/>
</dbReference>
<dbReference type="InterPro" id="IPR007049">
    <property type="entry name" value="Carb-sel_porin_OprB"/>
</dbReference>
<evidence type="ECO:0000256" key="1">
    <source>
        <dbReference type="ARBA" id="ARBA00008769"/>
    </source>
</evidence>
<name>A0ABR5ZND5_9PROT</name>
<dbReference type="PANTHER" id="PTHR37944:SF1">
    <property type="entry name" value="PORIN B"/>
    <property type="match status" value="1"/>
</dbReference>
<evidence type="ECO:0000256" key="2">
    <source>
        <dbReference type="RuleBase" id="RU363072"/>
    </source>
</evidence>
<evidence type="ECO:0000313" key="4">
    <source>
        <dbReference type="Proteomes" id="UP001516390"/>
    </source>
</evidence>
<organism evidence="3 4">
    <name type="scientific">Bombella favorum</name>
    <dbReference type="NCBI Taxonomy" id="2039164"/>
    <lineage>
        <taxon>Bacteria</taxon>
        <taxon>Pseudomonadati</taxon>
        <taxon>Pseudomonadota</taxon>
        <taxon>Alphaproteobacteria</taxon>
        <taxon>Acetobacterales</taxon>
        <taxon>Acetobacteraceae</taxon>
        <taxon>Bombella</taxon>
    </lineage>
</organism>
<dbReference type="Pfam" id="PF04966">
    <property type="entry name" value="OprB"/>
    <property type="match status" value="1"/>
</dbReference>
<dbReference type="PANTHER" id="PTHR37944">
    <property type="entry name" value="PORIN B"/>
    <property type="match status" value="1"/>
</dbReference>
<evidence type="ECO:0000313" key="3">
    <source>
        <dbReference type="EMBL" id="MBA5725839.1"/>
    </source>
</evidence>
<accession>A0ABR5ZND5</accession>
<dbReference type="EMBL" id="NWUS01000002">
    <property type="protein sequence ID" value="MBA5725839.1"/>
    <property type="molecule type" value="Genomic_DNA"/>
</dbReference>
<proteinExistence type="inferred from homology"/>
<reference evidence="3 4" key="1">
    <citation type="submission" date="2017-09" db="EMBL/GenBank/DDBJ databases">
        <authorList>
            <person name="Jakob F."/>
        </authorList>
    </citation>
    <scope>NUCLEOTIDE SEQUENCE [LARGE SCALE GENOMIC DNA]</scope>
    <source>
        <strain evidence="3 4">TMW 2.1880</strain>
    </source>
</reference>
<gene>
    <name evidence="3" type="ORF">CPA57_06060</name>
</gene>
<dbReference type="InterPro" id="IPR052932">
    <property type="entry name" value="OprB_Porin"/>
</dbReference>
<dbReference type="InterPro" id="IPR038673">
    <property type="entry name" value="OprB_sf"/>
</dbReference>